<keyword evidence="1" id="KW-0805">Transcription regulation</keyword>
<dbReference type="InterPro" id="IPR018060">
    <property type="entry name" value="HTH_AraC"/>
</dbReference>
<dbReference type="InterPro" id="IPR009057">
    <property type="entry name" value="Homeodomain-like_sf"/>
</dbReference>
<dbReference type="Proteomes" id="UP000190285">
    <property type="component" value="Unassembled WGS sequence"/>
</dbReference>
<dbReference type="PANTHER" id="PTHR43280">
    <property type="entry name" value="ARAC-FAMILY TRANSCRIPTIONAL REGULATOR"/>
    <property type="match status" value="1"/>
</dbReference>
<sequence>MNFQYEINFNRDSKWHMHSDHFHEGYEVLLSLSNAGSFFVENNLYPLRRGTLLVIKNTALHHSIADPQVVYERYVLHFTEETLSAISTAQTNLLLRFNKANHCIQLDENELLLLTSLFEKCYKPQSSNFGDDLKRDILFIELLLKICTFLEDKDYINTFTTNNFIRIIPILDYIKCNIDKNLSLDIIANHFFMSKYHLCHIFKEATGFTVVDYIIKYRIFKARELLRKGYSVQAAGEMAGFRNYAHFIRTFGNVSGISPGRYKKKYERKN</sequence>
<dbReference type="InterPro" id="IPR003313">
    <property type="entry name" value="AraC-bd"/>
</dbReference>
<evidence type="ECO:0000256" key="1">
    <source>
        <dbReference type="ARBA" id="ARBA00023015"/>
    </source>
</evidence>
<proteinExistence type="predicted"/>
<evidence type="ECO:0000256" key="3">
    <source>
        <dbReference type="ARBA" id="ARBA00023163"/>
    </source>
</evidence>
<dbReference type="SMART" id="SM00342">
    <property type="entry name" value="HTH_ARAC"/>
    <property type="match status" value="1"/>
</dbReference>
<keyword evidence="3" id="KW-0804">Transcription</keyword>
<evidence type="ECO:0000313" key="5">
    <source>
        <dbReference type="EMBL" id="SKC70409.1"/>
    </source>
</evidence>
<name>A0A1T5L453_9FIRM</name>
<feature type="domain" description="HTH araC/xylS-type" evidence="4">
    <location>
        <begin position="168"/>
        <end position="265"/>
    </location>
</feature>
<dbReference type="EMBL" id="FUZT01000005">
    <property type="protein sequence ID" value="SKC70409.1"/>
    <property type="molecule type" value="Genomic_DNA"/>
</dbReference>
<dbReference type="PROSITE" id="PS01124">
    <property type="entry name" value="HTH_ARAC_FAMILY_2"/>
    <property type="match status" value="1"/>
</dbReference>
<dbReference type="GO" id="GO:0043565">
    <property type="term" value="F:sequence-specific DNA binding"/>
    <property type="evidence" value="ECO:0007669"/>
    <property type="project" value="InterPro"/>
</dbReference>
<protein>
    <submittedName>
        <fullName evidence="5">AraC-type DNA-binding protein</fullName>
    </submittedName>
</protein>
<dbReference type="SUPFAM" id="SSF46689">
    <property type="entry name" value="Homeodomain-like"/>
    <property type="match status" value="2"/>
</dbReference>
<keyword evidence="2 5" id="KW-0238">DNA-binding</keyword>
<dbReference type="InterPro" id="IPR018062">
    <property type="entry name" value="HTH_AraC-typ_CS"/>
</dbReference>
<accession>A0A1T5L453</accession>
<evidence type="ECO:0000259" key="4">
    <source>
        <dbReference type="PROSITE" id="PS01124"/>
    </source>
</evidence>
<organism evidence="5 6">
    <name type="scientific">Maledivibacter halophilus</name>
    <dbReference type="NCBI Taxonomy" id="36842"/>
    <lineage>
        <taxon>Bacteria</taxon>
        <taxon>Bacillati</taxon>
        <taxon>Bacillota</taxon>
        <taxon>Clostridia</taxon>
        <taxon>Peptostreptococcales</taxon>
        <taxon>Caminicellaceae</taxon>
        <taxon>Maledivibacter</taxon>
    </lineage>
</organism>
<dbReference type="GO" id="GO:0003700">
    <property type="term" value="F:DNA-binding transcription factor activity"/>
    <property type="evidence" value="ECO:0007669"/>
    <property type="project" value="InterPro"/>
</dbReference>
<dbReference type="AlphaFoldDB" id="A0A1T5L453"/>
<dbReference type="Pfam" id="PF02311">
    <property type="entry name" value="AraC_binding"/>
    <property type="match status" value="1"/>
</dbReference>
<evidence type="ECO:0000256" key="2">
    <source>
        <dbReference type="ARBA" id="ARBA00023125"/>
    </source>
</evidence>
<dbReference type="PANTHER" id="PTHR43280:SF28">
    <property type="entry name" value="HTH-TYPE TRANSCRIPTIONAL ACTIVATOR RHAS"/>
    <property type="match status" value="1"/>
</dbReference>
<dbReference type="InterPro" id="IPR037923">
    <property type="entry name" value="HTH-like"/>
</dbReference>
<dbReference type="Pfam" id="PF12833">
    <property type="entry name" value="HTH_18"/>
    <property type="match status" value="1"/>
</dbReference>
<dbReference type="OrthoDB" id="9774814at2"/>
<dbReference type="SUPFAM" id="SSF51215">
    <property type="entry name" value="Regulatory protein AraC"/>
    <property type="match status" value="1"/>
</dbReference>
<dbReference type="PROSITE" id="PS00041">
    <property type="entry name" value="HTH_ARAC_FAMILY_1"/>
    <property type="match status" value="1"/>
</dbReference>
<reference evidence="5 6" key="1">
    <citation type="submission" date="2017-02" db="EMBL/GenBank/DDBJ databases">
        <authorList>
            <person name="Peterson S.W."/>
        </authorList>
    </citation>
    <scope>NUCLEOTIDE SEQUENCE [LARGE SCALE GENOMIC DNA]</scope>
    <source>
        <strain evidence="5 6">M1</strain>
    </source>
</reference>
<dbReference type="STRING" id="36842.SAMN02194393_02434"/>
<gene>
    <name evidence="5" type="ORF">SAMN02194393_02434</name>
</gene>
<keyword evidence="6" id="KW-1185">Reference proteome</keyword>
<dbReference type="Gene3D" id="1.10.10.60">
    <property type="entry name" value="Homeodomain-like"/>
    <property type="match status" value="2"/>
</dbReference>
<dbReference type="RefSeq" id="WP_079491951.1">
    <property type="nucleotide sequence ID" value="NZ_FUZT01000005.1"/>
</dbReference>
<evidence type="ECO:0000313" key="6">
    <source>
        <dbReference type="Proteomes" id="UP000190285"/>
    </source>
</evidence>